<keyword evidence="2" id="KW-1185">Reference proteome</keyword>
<dbReference type="HOGENOM" id="CLU_740412_0_0_1"/>
<organism evidence="1 2">
    <name type="scientific">Tribolium castaneum</name>
    <name type="common">Red flour beetle</name>
    <dbReference type="NCBI Taxonomy" id="7070"/>
    <lineage>
        <taxon>Eukaryota</taxon>
        <taxon>Metazoa</taxon>
        <taxon>Ecdysozoa</taxon>
        <taxon>Arthropoda</taxon>
        <taxon>Hexapoda</taxon>
        <taxon>Insecta</taxon>
        <taxon>Pterygota</taxon>
        <taxon>Neoptera</taxon>
        <taxon>Endopterygota</taxon>
        <taxon>Coleoptera</taxon>
        <taxon>Polyphaga</taxon>
        <taxon>Cucujiformia</taxon>
        <taxon>Tenebrionidae</taxon>
        <taxon>Tenebrionidae incertae sedis</taxon>
        <taxon>Tribolium</taxon>
    </lineage>
</organism>
<accession>D7EKC3</accession>
<proteinExistence type="predicted"/>
<gene>
    <name evidence="1" type="primary">GLEAN_16131</name>
    <name evidence="1" type="ORF">TcasGA2_TC016131</name>
</gene>
<reference evidence="1 2" key="2">
    <citation type="journal article" date="2010" name="Nucleic Acids Res.">
        <title>BeetleBase in 2010: revisions to provide comprehensive genomic information for Tribolium castaneum.</title>
        <authorList>
            <person name="Kim H.S."/>
            <person name="Murphy T."/>
            <person name="Xia J."/>
            <person name="Caragea D."/>
            <person name="Park Y."/>
            <person name="Beeman R.W."/>
            <person name="Lorenzen M.D."/>
            <person name="Butcher S."/>
            <person name="Manak J.R."/>
            <person name="Brown S.J."/>
        </authorList>
    </citation>
    <scope>NUCLEOTIDE SEQUENCE [LARGE SCALE GENOMIC DNA]</scope>
    <source>
        <strain evidence="1 2">Georgia GA2</strain>
    </source>
</reference>
<protein>
    <submittedName>
        <fullName evidence="1">Uncharacterized protein</fullName>
    </submittedName>
</protein>
<dbReference type="InParanoid" id="D7EKC3"/>
<dbReference type="AlphaFoldDB" id="D7EKC3"/>
<name>D7EKC3_TRICA</name>
<evidence type="ECO:0000313" key="2">
    <source>
        <dbReference type="Proteomes" id="UP000007266"/>
    </source>
</evidence>
<reference evidence="1 2" key="1">
    <citation type="journal article" date="2008" name="Nature">
        <title>The genome of the model beetle and pest Tribolium castaneum.</title>
        <authorList>
            <consortium name="Tribolium Genome Sequencing Consortium"/>
            <person name="Richards S."/>
            <person name="Gibbs R.A."/>
            <person name="Weinstock G.M."/>
            <person name="Brown S.J."/>
            <person name="Denell R."/>
            <person name="Beeman R.W."/>
            <person name="Gibbs R."/>
            <person name="Beeman R.W."/>
            <person name="Brown S.J."/>
            <person name="Bucher G."/>
            <person name="Friedrich M."/>
            <person name="Grimmelikhuijzen C.J."/>
            <person name="Klingler M."/>
            <person name="Lorenzen M."/>
            <person name="Richards S."/>
            <person name="Roth S."/>
            <person name="Schroder R."/>
            <person name="Tautz D."/>
            <person name="Zdobnov E.M."/>
            <person name="Muzny D."/>
            <person name="Gibbs R.A."/>
            <person name="Weinstock G.M."/>
            <person name="Attaway T."/>
            <person name="Bell S."/>
            <person name="Buhay C.J."/>
            <person name="Chandrabose M.N."/>
            <person name="Chavez D."/>
            <person name="Clerk-Blankenburg K.P."/>
            <person name="Cree A."/>
            <person name="Dao M."/>
            <person name="Davis C."/>
            <person name="Chacko J."/>
            <person name="Dinh H."/>
            <person name="Dugan-Rocha S."/>
            <person name="Fowler G."/>
            <person name="Garner T.T."/>
            <person name="Garnes J."/>
            <person name="Gnirke A."/>
            <person name="Hawes A."/>
            <person name="Hernandez J."/>
            <person name="Hines S."/>
            <person name="Holder M."/>
            <person name="Hume J."/>
            <person name="Jhangiani S.N."/>
            <person name="Joshi V."/>
            <person name="Khan Z.M."/>
            <person name="Jackson L."/>
            <person name="Kovar C."/>
            <person name="Kowis A."/>
            <person name="Lee S."/>
            <person name="Lewis L.R."/>
            <person name="Margolis J."/>
            <person name="Morgan M."/>
            <person name="Nazareth L.V."/>
            <person name="Nguyen N."/>
            <person name="Okwuonu G."/>
            <person name="Parker D."/>
            <person name="Richards S."/>
            <person name="Ruiz S.J."/>
            <person name="Santibanez J."/>
            <person name="Savard J."/>
            <person name="Scherer S.E."/>
            <person name="Schneider B."/>
            <person name="Sodergren E."/>
            <person name="Tautz D."/>
            <person name="Vattahil S."/>
            <person name="Villasana D."/>
            <person name="White C.S."/>
            <person name="Wright R."/>
            <person name="Park Y."/>
            <person name="Beeman R.W."/>
            <person name="Lord J."/>
            <person name="Oppert B."/>
            <person name="Lorenzen M."/>
            <person name="Brown S."/>
            <person name="Wang L."/>
            <person name="Savard J."/>
            <person name="Tautz D."/>
            <person name="Richards S."/>
            <person name="Weinstock G."/>
            <person name="Gibbs R.A."/>
            <person name="Liu Y."/>
            <person name="Worley K."/>
            <person name="Weinstock G."/>
            <person name="Elsik C.G."/>
            <person name="Reese J.T."/>
            <person name="Elhaik E."/>
            <person name="Landan G."/>
            <person name="Graur D."/>
            <person name="Arensburger P."/>
            <person name="Atkinson P."/>
            <person name="Beeman R.W."/>
            <person name="Beidler J."/>
            <person name="Brown S.J."/>
            <person name="Demuth J.P."/>
            <person name="Drury D.W."/>
            <person name="Du Y.Z."/>
            <person name="Fujiwara H."/>
            <person name="Lorenzen M."/>
            <person name="Maselli V."/>
            <person name="Osanai M."/>
            <person name="Park Y."/>
            <person name="Robertson H.M."/>
            <person name="Tu Z."/>
            <person name="Wang J.J."/>
            <person name="Wang S."/>
            <person name="Richards S."/>
            <person name="Song H."/>
            <person name="Zhang L."/>
            <person name="Sodergren E."/>
            <person name="Werner D."/>
            <person name="Stanke M."/>
            <person name="Morgenstern B."/>
            <person name="Solovyev V."/>
            <person name="Kosarev P."/>
            <person name="Brown G."/>
            <person name="Chen H.C."/>
            <person name="Ermolaeva O."/>
            <person name="Hlavina W."/>
            <person name="Kapustin Y."/>
            <person name="Kiryutin B."/>
            <person name="Kitts P."/>
            <person name="Maglott D."/>
            <person name="Pruitt K."/>
            <person name="Sapojnikov V."/>
            <person name="Souvorov A."/>
            <person name="Mackey A.J."/>
            <person name="Waterhouse R.M."/>
            <person name="Wyder S."/>
            <person name="Zdobnov E.M."/>
            <person name="Zdobnov E.M."/>
            <person name="Wyder S."/>
            <person name="Kriventseva E.V."/>
            <person name="Kadowaki T."/>
            <person name="Bork P."/>
            <person name="Aranda M."/>
            <person name="Bao R."/>
            <person name="Beermann A."/>
            <person name="Berns N."/>
            <person name="Bolognesi R."/>
            <person name="Bonneton F."/>
            <person name="Bopp D."/>
            <person name="Brown S.J."/>
            <person name="Bucher G."/>
            <person name="Butts T."/>
            <person name="Chaumot A."/>
            <person name="Denell R.E."/>
            <person name="Ferrier D.E."/>
            <person name="Friedrich M."/>
            <person name="Gordon C.M."/>
            <person name="Jindra M."/>
            <person name="Klingler M."/>
            <person name="Lan Q."/>
            <person name="Lattorff H.M."/>
            <person name="Laudet V."/>
            <person name="von Levetsow C."/>
            <person name="Liu Z."/>
            <person name="Lutz R."/>
            <person name="Lynch J.A."/>
            <person name="da Fonseca R.N."/>
            <person name="Posnien N."/>
            <person name="Reuter R."/>
            <person name="Roth S."/>
            <person name="Savard J."/>
            <person name="Schinko J.B."/>
            <person name="Schmitt C."/>
            <person name="Schoppmeier M."/>
            <person name="Schroder R."/>
            <person name="Shippy T.D."/>
            <person name="Simonnet F."/>
            <person name="Marques-Souza H."/>
            <person name="Tautz D."/>
            <person name="Tomoyasu Y."/>
            <person name="Trauner J."/>
            <person name="Van der Zee M."/>
            <person name="Vervoort M."/>
            <person name="Wittkopp N."/>
            <person name="Wimmer E.A."/>
            <person name="Yang X."/>
            <person name="Jones A.K."/>
            <person name="Sattelle D.B."/>
            <person name="Ebert P.R."/>
            <person name="Nelson D."/>
            <person name="Scott J.G."/>
            <person name="Beeman R.W."/>
            <person name="Muthukrishnan S."/>
            <person name="Kramer K.J."/>
            <person name="Arakane Y."/>
            <person name="Beeman R.W."/>
            <person name="Zhu Q."/>
            <person name="Hogenkamp D."/>
            <person name="Dixit R."/>
            <person name="Oppert B."/>
            <person name="Jiang H."/>
            <person name="Zou Z."/>
            <person name="Marshall J."/>
            <person name="Elpidina E."/>
            <person name="Vinokurov K."/>
            <person name="Oppert C."/>
            <person name="Zou Z."/>
            <person name="Evans J."/>
            <person name="Lu Z."/>
            <person name="Zhao P."/>
            <person name="Sumathipala N."/>
            <person name="Altincicek B."/>
            <person name="Vilcinskas A."/>
            <person name="Williams M."/>
            <person name="Hultmark D."/>
            <person name="Hetru C."/>
            <person name="Jiang H."/>
            <person name="Grimmelikhuijzen C.J."/>
            <person name="Hauser F."/>
            <person name="Cazzamali G."/>
            <person name="Williamson M."/>
            <person name="Park Y."/>
            <person name="Li B."/>
            <person name="Tanaka Y."/>
            <person name="Predel R."/>
            <person name="Neupert S."/>
            <person name="Schachtner J."/>
            <person name="Verleyen P."/>
            <person name="Raible F."/>
            <person name="Bork P."/>
            <person name="Friedrich M."/>
            <person name="Walden K.K."/>
            <person name="Robertson H.M."/>
            <person name="Angeli S."/>
            <person name="Foret S."/>
            <person name="Bucher G."/>
            <person name="Schuetz S."/>
            <person name="Maleszka R."/>
            <person name="Wimmer E.A."/>
            <person name="Beeman R.W."/>
            <person name="Lorenzen M."/>
            <person name="Tomoyasu Y."/>
            <person name="Miller S.C."/>
            <person name="Grossmann D."/>
            <person name="Bucher G."/>
        </authorList>
    </citation>
    <scope>NUCLEOTIDE SEQUENCE [LARGE SCALE GENOMIC DNA]</scope>
    <source>
        <strain evidence="1 2">Georgia GA2</strain>
    </source>
</reference>
<dbReference type="EMBL" id="KQ971389">
    <property type="protein sequence ID" value="EFA13081.2"/>
    <property type="molecule type" value="Genomic_DNA"/>
</dbReference>
<dbReference type="Proteomes" id="UP000007266">
    <property type="component" value="Unassembled WGS sequence"/>
</dbReference>
<evidence type="ECO:0000313" key="1">
    <source>
        <dbReference type="EMBL" id="EFA13081.2"/>
    </source>
</evidence>
<sequence length="294" mass="33754">ASLVHPTASPHVTSIREKALAARNLAVTNIEKKQKFYKERYGKHRHVEYKQGDQVKVFTPASQSVEVTAGSFWKPLPVAITYEASPPLTYKTEWYHVEALQVLPMRHLMQPKVCSRRSTKSLTLWNRNFVREGLSWCCGVATHHKLDALVMDEAKLKNQLRAMTRGLSDTLVNVSKMSQAFATYQEVVNAAFENTETKIKEVEDSTNKIRKRGYRHDLILATLLQLETESMKRMVLINRVMKQHQVPSEVIPVETLTRDLMKLEEEIRSTSEGLAIPVSDACRYYQLPICDFFF</sequence>
<feature type="non-terminal residue" evidence="1">
    <location>
        <position position="1"/>
    </location>
</feature>